<comment type="subcellular location">
    <subcellularLocation>
        <location evidence="1">Cell membrane</location>
        <topology evidence="1">Multi-pass membrane protein</topology>
    </subcellularLocation>
</comment>
<feature type="transmembrane region" description="Helical" evidence="6">
    <location>
        <begin position="163"/>
        <end position="185"/>
    </location>
</feature>
<dbReference type="GO" id="GO:0005886">
    <property type="term" value="C:plasma membrane"/>
    <property type="evidence" value="ECO:0007669"/>
    <property type="project" value="UniProtKB-SubCell"/>
</dbReference>
<dbReference type="EMBL" id="SMTL01000003">
    <property type="protein sequence ID" value="TDK35243.1"/>
    <property type="molecule type" value="Genomic_DNA"/>
</dbReference>
<feature type="transmembrane region" description="Helical" evidence="6">
    <location>
        <begin position="58"/>
        <end position="79"/>
    </location>
</feature>
<proteinExistence type="predicted"/>
<dbReference type="InterPro" id="IPR051461">
    <property type="entry name" value="UPF0750_membrane"/>
</dbReference>
<feature type="transmembrane region" description="Helical" evidence="6">
    <location>
        <begin position="125"/>
        <end position="143"/>
    </location>
</feature>
<evidence type="ECO:0000256" key="5">
    <source>
        <dbReference type="ARBA" id="ARBA00023136"/>
    </source>
</evidence>
<protein>
    <submittedName>
        <fullName evidence="7">YitT family protein</fullName>
    </submittedName>
</protein>
<evidence type="ECO:0000256" key="1">
    <source>
        <dbReference type="ARBA" id="ARBA00004651"/>
    </source>
</evidence>
<keyword evidence="8" id="KW-1185">Reference proteome</keyword>
<evidence type="ECO:0000256" key="2">
    <source>
        <dbReference type="ARBA" id="ARBA00022475"/>
    </source>
</evidence>
<name>A0A4R5UH33_9HYPH</name>
<dbReference type="InterPro" id="IPR003740">
    <property type="entry name" value="YitT"/>
</dbReference>
<keyword evidence="4 6" id="KW-1133">Transmembrane helix</keyword>
<evidence type="ECO:0000313" key="8">
    <source>
        <dbReference type="Proteomes" id="UP000295238"/>
    </source>
</evidence>
<evidence type="ECO:0000256" key="6">
    <source>
        <dbReference type="SAM" id="Phobius"/>
    </source>
</evidence>
<keyword evidence="3 6" id="KW-0812">Transmembrane</keyword>
<feature type="transmembrane region" description="Helical" evidence="6">
    <location>
        <begin position="191"/>
        <end position="208"/>
    </location>
</feature>
<feature type="transmembrane region" description="Helical" evidence="6">
    <location>
        <begin position="91"/>
        <end position="110"/>
    </location>
</feature>
<gene>
    <name evidence="7" type="ORF">E2F50_13370</name>
</gene>
<dbReference type="PANTHER" id="PTHR33545">
    <property type="entry name" value="UPF0750 MEMBRANE PROTEIN YITT-RELATED"/>
    <property type="match status" value="1"/>
</dbReference>
<dbReference type="Pfam" id="PF02588">
    <property type="entry name" value="YitT_membrane"/>
    <property type="match status" value="1"/>
</dbReference>
<evidence type="ECO:0000313" key="7">
    <source>
        <dbReference type="EMBL" id="TDK35243.1"/>
    </source>
</evidence>
<organism evidence="7 8">
    <name type="scientific">Rhizobium deserti</name>
    <dbReference type="NCBI Taxonomy" id="2547961"/>
    <lineage>
        <taxon>Bacteria</taxon>
        <taxon>Pseudomonadati</taxon>
        <taxon>Pseudomonadota</taxon>
        <taxon>Alphaproteobacteria</taxon>
        <taxon>Hyphomicrobiales</taxon>
        <taxon>Rhizobiaceae</taxon>
        <taxon>Rhizobium/Agrobacterium group</taxon>
        <taxon>Rhizobium</taxon>
    </lineage>
</organism>
<comment type="caution">
    <text evidence="7">The sequence shown here is derived from an EMBL/GenBank/DDBJ whole genome shotgun (WGS) entry which is preliminary data.</text>
</comment>
<feature type="transmembrane region" description="Helical" evidence="6">
    <location>
        <begin position="33"/>
        <end position="52"/>
    </location>
</feature>
<keyword evidence="5 6" id="KW-0472">Membrane</keyword>
<reference evidence="7 8" key="1">
    <citation type="submission" date="2019-03" db="EMBL/GenBank/DDBJ databases">
        <title>Rhizobium sp. nov., an bacterium isolated from biocrust in Mu Us Desert.</title>
        <authorList>
            <person name="Lixiong L."/>
        </authorList>
    </citation>
    <scope>NUCLEOTIDE SEQUENCE [LARGE SCALE GENOMIC DNA]</scope>
    <source>
        <strain evidence="7 8">SPY-1</strain>
    </source>
</reference>
<dbReference type="Proteomes" id="UP000295238">
    <property type="component" value="Unassembled WGS sequence"/>
</dbReference>
<dbReference type="AlphaFoldDB" id="A0A4R5UH33"/>
<sequence>MSLADQEQAQNRMIGFYSTDPARHTPLEDAQGLFISAMVAALGLYLLNQVGLLTSGTAGVAFLLHYAFDIPFGILFFVVNLPFYYLSFKRLGVGFSFKTFIAIAMVSAIAELERRFLVIQYLDPFWAALLGGILIGFGLLGLYRHRASLGGIGILAIYIQDRFKIPAGLVQLAFDLCVMAAAFFVVSPMTVLWSLLSAVVLNLLLTINHRSDRYIAVR</sequence>
<evidence type="ECO:0000256" key="3">
    <source>
        <dbReference type="ARBA" id="ARBA00022692"/>
    </source>
</evidence>
<dbReference type="PANTHER" id="PTHR33545:SF5">
    <property type="entry name" value="UPF0750 MEMBRANE PROTEIN YITT"/>
    <property type="match status" value="1"/>
</dbReference>
<evidence type="ECO:0000256" key="4">
    <source>
        <dbReference type="ARBA" id="ARBA00022989"/>
    </source>
</evidence>
<accession>A0A4R5UH33</accession>
<keyword evidence="2" id="KW-1003">Cell membrane</keyword>
<dbReference type="RefSeq" id="WP_133316665.1">
    <property type="nucleotide sequence ID" value="NZ_SMTL01000003.1"/>
</dbReference>